<feature type="region of interest" description="Disordered" evidence="6">
    <location>
        <begin position="182"/>
        <end position="221"/>
    </location>
</feature>
<dbReference type="GO" id="GO:0000124">
    <property type="term" value="C:SAGA complex"/>
    <property type="evidence" value="ECO:0007669"/>
    <property type="project" value="TreeGrafter"/>
</dbReference>
<evidence type="ECO:0000313" key="7">
    <source>
        <dbReference type="EMBL" id="LAB69222.1"/>
    </source>
</evidence>
<evidence type="ECO:0000256" key="4">
    <source>
        <dbReference type="ARBA" id="ARBA00023163"/>
    </source>
</evidence>
<evidence type="ECO:0000256" key="3">
    <source>
        <dbReference type="ARBA" id="ARBA00023015"/>
    </source>
</evidence>
<keyword evidence="3" id="KW-0805">Transcription regulation</keyword>
<dbReference type="GO" id="GO:0003713">
    <property type="term" value="F:transcription coactivator activity"/>
    <property type="evidence" value="ECO:0007669"/>
    <property type="project" value="TreeGrafter"/>
</dbReference>
<keyword evidence="5" id="KW-0539">Nucleus</keyword>
<comment type="similarity">
    <text evidence="2">Belongs to the TADA1 family.</text>
</comment>
<accession>A0A2P2I5B9</accession>
<evidence type="ECO:0000313" key="8">
    <source>
        <dbReference type="EMBL" id="LAC23303.1"/>
    </source>
</evidence>
<feature type="compositionally biased region" description="Low complexity" evidence="6">
    <location>
        <begin position="111"/>
        <end position="140"/>
    </location>
</feature>
<name>A0A2P2I5B9_9CRUS</name>
<organism evidence="7">
    <name type="scientific">Hirondellea gigas</name>
    <dbReference type="NCBI Taxonomy" id="1518452"/>
    <lineage>
        <taxon>Eukaryota</taxon>
        <taxon>Metazoa</taxon>
        <taxon>Ecdysozoa</taxon>
        <taxon>Arthropoda</taxon>
        <taxon>Crustacea</taxon>
        <taxon>Multicrustacea</taxon>
        <taxon>Malacostraca</taxon>
        <taxon>Eumalacostraca</taxon>
        <taxon>Peracarida</taxon>
        <taxon>Amphipoda</taxon>
        <taxon>Amphilochidea</taxon>
        <taxon>Lysianassida</taxon>
        <taxon>Lysianassidira</taxon>
        <taxon>Lysianassoidea</taxon>
        <taxon>Lysianassidae</taxon>
        <taxon>Hirondellea</taxon>
    </lineage>
</organism>
<dbReference type="EMBL" id="IACT01004094">
    <property type="protein sequence ID" value="LAC23303.1"/>
    <property type="molecule type" value="mRNA"/>
</dbReference>
<keyword evidence="4" id="KW-0804">Transcription</keyword>
<dbReference type="PANTHER" id="PTHR21277">
    <property type="entry name" value="TRANSCRIPTIONAL ADAPTER 1"/>
    <property type="match status" value="1"/>
</dbReference>
<evidence type="ECO:0000256" key="6">
    <source>
        <dbReference type="SAM" id="MobiDB-lite"/>
    </source>
</evidence>
<feature type="region of interest" description="Disordered" evidence="6">
    <location>
        <begin position="298"/>
        <end position="317"/>
    </location>
</feature>
<comment type="subcellular location">
    <subcellularLocation>
        <location evidence="1">Nucleus</location>
    </subcellularLocation>
</comment>
<dbReference type="InterPro" id="IPR024738">
    <property type="entry name" value="Hfi1/Tada1"/>
</dbReference>
<dbReference type="AlphaFoldDB" id="A0A2P2I5B9"/>
<evidence type="ECO:0000256" key="1">
    <source>
        <dbReference type="ARBA" id="ARBA00004123"/>
    </source>
</evidence>
<feature type="compositionally biased region" description="Basic residues" evidence="6">
    <location>
        <begin position="302"/>
        <end position="315"/>
    </location>
</feature>
<proteinExistence type="evidence at transcript level"/>
<reference evidence="8" key="1">
    <citation type="submission" date="2017-11" db="EMBL/GenBank/DDBJ databases">
        <title>The sensing device of the deep-sea amphipod.</title>
        <authorList>
            <person name="Kobayashi H."/>
            <person name="Nagahama T."/>
            <person name="Arai W."/>
            <person name="Sasagawa Y."/>
            <person name="Umeda M."/>
            <person name="Hayashi T."/>
            <person name="Nikaido I."/>
            <person name="Watanabe H."/>
            <person name="Oguri K."/>
            <person name="Kitazato H."/>
            <person name="Fujioka K."/>
            <person name="Kido Y."/>
            <person name="Takami H."/>
        </authorList>
    </citation>
    <scope>NUCLEOTIDE SEQUENCE</scope>
    <source>
        <tissue evidence="8">Whole body</tissue>
    </source>
</reference>
<feature type="compositionally biased region" description="Low complexity" evidence="6">
    <location>
        <begin position="86"/>
        <end position="101"/>
    </location>
</feature>
<evidence type="ECO:0000256" key="5">
    <source>
        <dbReference type="ARBA" id="ARBA00023242"/>
    </source>
</evidence>
<evidence type="ECO:0000256" key="2">
    <source>
        <dbReference type="ARBA" id="ARBA00010314"/>
    </source>
</evidence>
<dbReference type="PANTHER" id="PTHR21277:SF5">
    <property type="entry name" value="TRANSCRIPTIONAL ADAPTER 1"/>
    <property type="match status" value="1"/>
</dbReference>
<protein>
    <submittedName>
        <fullName evidence="7">Transcriptional adapter 1-like</fullName>
    </submittedName>
</protein>
<dbReference type="Pfam" id="PF12767">
    <property type="entry name" value="SAGA-Tad1"/>
    <property type="match status" value="1"/>
</dbReference>
<dbReference type="GO" id="GO:0005634">
    <property type="term" value="C:nucleus"/>
    <property type="evidence" value="ECO:0007669"/>
    <property type="project" value="UniProtKB-SubCell"/>
</dbReference>
<dbReference type="EMBL" id="IACF01003611">
    <property type="protein sequence ID" value="LAB69222.1"/>
    <property type="molecule type" value="mRNA"/>
</dbReference>
<reference evidence="7" key="2">
    <citation type="journal article" date="2018" name="Biosci. Biotechnol. Biochem.">
        <title>Polysaccharide hydrolase of the hadal zone amphipods Hirondellea gigas.</title>
        <authorList>
            <person name="Kobayashi H."/>
            <person name="Nagahama T."/>
            <person name="Arai W."/>
            <person name="Sasagawa Y."/>
            <person name="Umeda M."/>
            <person name="Hayashi T."/>
            <person name="Nikaido I."/>
            <person name="Watanabe H."/>
            <person name="Oguri K."/>
            <person name="Kitazato H."/>
            <person name="Fujioka K."/>
            <person name="Kido Y."/>
            <person name="Takami H."/>
        </authorList>
    </citation>
    <scope>NUCLEOTIDE SEQUENCE</scope>
    <source>
        <tissue evidence="7">Whole body</tissue>
    </source>
</reference>
<feature type="compositionally biased region" description="Low complexity" evidence="6">
    <location>
        <begin position="183"/>
        <end position="221"/>
    </location>
</feature>
<feature type="region of interest" description="Disordered" evidence="6">
    <location>
        <begin position="85"/>
        <end position="140"/>
    </location>
</feature>
<dbReference type="GO" id="GO:0006357">
    <property type="term" value="P:regulation of transcription by RNA polymerase II"/>
    <property type="evidence" value="ECO:0007669"/>
    <property type="project" value="TreeGrafter"/>
</dbReference>
<sequence>MKMSSSVSNESLNSCKKMLVEALGDQQTSYFLQMKDWFRGKVTKEQFDSNARDLLPSSTVHLHNEFLLAILTKCQLFSTTAPPPTVTVASSSYNSPSHLSSNGITVSLPHTSTSRSRNSSNNLSSSLYTPPTSATITPATSLPNDIFNTFEYDNPKSSYSNNVSQSSRNTTSSATYTSYLIGNSSTSNSTTQNSSSKLFTTSSSNDPSSLTNINSSSNSNNVSNTNSIFNALLNSTPGNALNNYNSSTSNNILGSNTSAFTVNNSSSNIRIKVEVPMHSLEHAGLGLGGALPTITSSTDKKKIVRPPKKKLKSNKHASEPVFEAPNVLSMAPSPVLREPQVLRDSRAGHHTTSHCLLGLGELRGRLLLAAWDHGLNAATEGVVRLLHHAARQLLLTVLSNIIKNRAGFRVREGCFVHSLGTCPPNPWLRSASAASDWTSDSIGTSLSGNLDSSNIGERPQMLPTAEAAQHNAAHLMSFDHHLPPPLQPINCLDLYTTLKVSPWILPCHTTYSLNMERISSRLSHLDHAALAQEAVVKQEQQHRRHLRQYRMLPSL</sequence>